<gene>
    <name evidence="7" type="ORF">MBBAR_2c00530</name>
</gene>
<dbReference type="Pfam" id="PF01041">
    <property type="entry name" value="DegT_DnrJ_EryC1"/>
    <property type="match status" value="1"/>
</dbReference>
<protein>
    <submittedName>
        <fullName evidence="7">Putative aminotransferase</fullName>
        <ecNumber evidence="7">2.6.1.-</ecNumber>
    </submittedName>
</protein>
<evidence type="ECO:0000313" key="7">
    <source>
        <dbReference type="EMBL" id="OQD59605.1"/>
    </source>
</evidence>
<name>A0A1V6N4L8_METAZ</name>
<comment type="caution">
    <text evidence="7">The sequence shown here is derived from an EMBL/GenBank/DDBJ whole genome shotgun (WGS) entry which is preliminary data.</text>
</comment>
<dbReference type="InterPro" id="IPR000653">
    <property type="entry name" value="DegT/StrS_aminotransferase"/>
</dbReference>
<dbReference type="InterPro" id="IPR015421">
    <property type="entry name" value="PyrdxlP-dep_Trfase_major"/>
</dbReference>
<comment type="similarity">
    <text evidence="5 6">Belongs to the DegT/DnrJ/EryC1 family.</text>
</comment>
<keyword evidence="8" id="KW-1185">Reference proteome</keyword>
<dbReference type="PIRSF" id="PIRSF000390">
    <property type="entry name" value="PLP_StrS"/>
    <property type="match status" value="1"/>
</dbReference>
<dbReference type="Gene3D" id="3.40.640.10">
    <property type="entry name" value="Type I PLP-dependent aspartate aminotransferase-like (Major domain)"/>
    <property type="match status" value="1"/>
</dbReference>
<evidence type="ECO:0000256" key="5">
    <source>
        <dbReference type="ARBA" id="ARBA00037999"/>
    </source>
</evidence>
<keyword evidence="4 6" id="KW-0663">Pyridoxal phosphate</keyword>
<dbReference type="OrthoDB" id="10355at2157"/>
<dbReference type="PANTHER" id="PTHR30244">
    <property type="entry name" value="TRANSAMINASE"/>
    <property type="match status" value="1"/>
</dbReference>
<evidence type="ECO:0000256" key="3">
    <source>
        <dbReference type="ARBA" id="ARBA00022679"/>
    </source>
</evidence>
<proteinExistence type="inferred from homology"/>
<dbReference type="AlphaFoldDB" id="A0A1V6N4L8"/>
<evidence type="ECO:0000256" key="4">
    <source>
        <dbReference type="ARBA" id="ARBA00022898"/>
    </source>
</evidence>
<dbReference type="Proteomes" id="UP000191661">
    <property type="component" value="Unassembled WGS sequence"/>
</dbReference>
<evidence type="ECO:0000256" key="2">
    <source>
        <dbReference type="ARBA" id="ARBA00022576"/>
    </source>
</evidence>
<keyword evidence="2 7" id="KW-0032">Aminotransferase</keyword>
<sequence length="368" mass="40737">MSEIKIPIASPIIGEEEIEEVVKVLKSGFIAQGPKVAEFEEKFAEFVGAKYGIATSSGTTALHVALLACGIKEGDKVITTPFSFAATGNSILYTGAKPVFVDIDPKTFNIDPNKIENAITEKTKAIMPVQLYGQAADMDKINEIAKKHDLYVIEDAAQAHGSIYKDTKVGSIGDLACFSFYPTKNMTTSEGGMITTNDKELAEKARIFRAHGETKRYEHAVLGYNFRMTDIAAAIGLAQLKKIDEFNQKRINNAEYLDENLKDVEGIITPRVLNGVKHVYHQYTIKIETGNRDEWVNFLNENGIGTGIHYPIPIYKQELYINLGYNDNLEETENAANSVISLPIHPKISPEDLDIIIKVLKEASDKFS</sequence>
<dbReference type="EC" id="2.6.1.-" evidence="7"/>
<dbReference type="RefSeq" id="WP_080459582.1">
    <property type="nucleotide sequence ID" value="NZ_JXMW01000002.1"/>
</dbReference>
<dbReference type="InterPro" id="IPR015424">
    <property type="entry name" value="PyrdxlP-dep_Trfase"/>
</dbReference>
<dbReference type="PANTHER" id="PTHR30244:SF34">
    <property type="entry name" value="DTDP-4-AMINO-4,6-DIDEOXYGALACTOSE TRANSAMINASE"/>
    <property type="match status" value="1"/>
</dbReference>
<dbReference type="Gene3D" id="3.90.1150.10">
    <property type="entry name" value="Aspartate Aminotransferase, domain 1"/>
    <property type="match status" value="1"/>
</dbReference>
<dbReference type="InterPro" id="IPR015422">
    <property type="entry name" value="PyrdxlP-dep_Trfase_small"/>
</dbReference>
<accession>A0A1V6N4L8</accession>
<reference evidence="7 8" key="1">
    <citation type="submission" date="2014-12" db="EMBL/GenBank/DDBJ databases">
        <title>Genome sequence of Methanobrevibacter arboriphilicus DH1, DSM1125.</title>
        <authorList>
            <person name="Poehlein A."/>
            <person name="Thauer R.K."/>
            <person name="Seedorf H."/>
            <person name="Daniel R."/>
        </authorList>
    </citation>
    <scope>NUCLEOTIDE SEQUENCE [LARGE SCALE GENOMIC DNA]</scope>
    <source>
        <strain evidence="7 8">DH1</strain>
    </source>
</reference>
<comment type="cofactor">
    <cofactor evidence="1">
        <name>pyridoxal 5'-phosphate</name>
        <dbReference type="ChEBI" id="CHEBI:597326"/>
    </cofactor>
</comment>
<evidence type="ECO:0000256" key="1">
    <source>
        <dbReference type="ARBA" id="ARBA00001933"/>
    </source>
</evidence>
<dbReference type="CDD" id="cd00616">
    <property type="entry name" value="AHBA_syn"/>
    <property type="match status" value="1"/>
</dbReference>
<dbReference type="EMBL" id="JXMW01000002">
    <property type="protein sequence ID" value="OQD59605.1"/>
    <property type="molecule type" value="Genomic_DNA"/>
</dbReference>
<keyword evidence="3 7" id="KW-0808">Transferase</keyword>
<dbReference type="GO" id="GO:0030170">
    <property type="term" value="F:pyridoxal phosphate binding"/>
    <property type="evidence" value="ECO:0007669"/>
    <property type="project" value="TreeGrafter"/>
</dbReference>
<dbReference type="SUPFAM" id="SSF53383">
    <property type="entry name" value="PLP-dependent transferases"/>
    <property type="match status" value="1"/>
</dbReference>
<dbReference type="FunFam" id="3.40.640.10:FF:000090">
    <property type="entry name" value="Pyridoxal phosphate-dependent aminotransferase"/>
    <property type="match status" value="1"/>
</dbReference>
<organism evidence="7 8">
    <name type="scientific">Methanobrevibacter arboriphilus JCM 13429 = DSM 1125</name>
    <dbReference type="NCBI Taxonomy" id="1300164"/>
    <lineage>
        <taxon>Archaea</taxon>
        <taxon>Methanobacteriati</taxon>
        <taxon>Methanobacteriota</taxon>
        <taxon>Methanomada group</taxon>
        <taxon>Methanobacteria</taxon>
        <taxon>Methanobacteriales</taxon>
        <taxon>Methanobacteriaceae</taxon>
        <taxon>Methanobrevibacter</taxon>
    </lineage>
</organism>
<evidence type="ECO:0000313" key="8">
    <source>
        <dbReference type="Proteomes" id="UP000191661"/>
    </source>
</evidence>
<dbReference type="GO" id="GO:0000271">
    <property type="term" value="P:polysaccharide biosynthetic process"/>
    <property type="evidence" value="ECO:0007669"/>
    <property type="project" value="TreeGrafter"/>
</dbReference>
<dbReference type="GO" id="GO:0008483">
    <property type="term" value="F:transaminase activity"/>
    <property type="evidence" value="ECO:0007669"/>
    <property type="project" value="UniProtKB-KW"/>
</dbReference>
<evidence type="ECO:0000256" key="6">
    <source>
        <dbReference type="RuleBase" id="RU004508"/>
    </source>
</evidence>